<dbReference type="EMBL" id="JACIVA010000052">
    <property type="protein sequence ID" value="MBB1097907.1"/>
    <property type="molecule type" value="Genomic_DNA"/>
</dbReference>
<evidence type="ECO:0000313" key="3">
    <source>
        <dbReference type="Proteomes" id="UP000517106"/>
    </source>
</evidence>
<feature type="transmembrane region" description="Helical" evidence="1">
    <location>
        <begin position="350"/>
        <end position="368"/>
    </location>
</feature>
<gene>
    <name evidence="2" type="ORF">H5S09_08165</name>
</gene>
<keyword evidence="1" id="KW-0472">Membrane</keyword>
<proteinExistence type="predicted"/>
<accession>A0A7W3YP22</accession>
<feature type="transmembrane region" description="Helical" evidence="1">
    <location>
        <begin position="44"/>
        <end position="65"/>
    </location>
</feature>
<dbReference type="AlphaFoldDB" id="A0A7W3YP22"/>
<name>A0A7W3YP22_9LACO</name>
<evidence type="ECO:0000256" key="1">
    <source>
        <dbReference type="SAM" id="Phobius"/>
    </source>
</evidence>
<feature type="transmembrane region" description="Helical" evidence="1">
    <location>
        <begin position="71"/>
        <end position="92"/>
    </location>
</feature>
<dbReference type="Proteomes" id="UP000517106">
    <property type="component" value="Unassembled WGS sequence"/>
</dbReference>
<organism evidence="2 3">
    <name type="scientific">Limosilactobacillus rudii</name>
    <dbReference type="NCBI Taxonomy" id="2759755"/>
    <lineage>
        <taxon>Bacteria</taxon>
        <taxon>Bacillati</taxon>
        <taxon>Bacillota</taxon>
        <taxon>Bacilli</taxon>
        <taxon>Lactobacillales</taxon>
        <taxon>Lactobacillaceae</taxon>
        <taxon>Limosilactobacillus</taxon>
    </lineage>
</organism>
<feature type="transmembrane region" description="Helical" evidence="1">
    <location>
        <begin position="123"/>
        <end position="142"/>
    </location>
</feature>
<protein>
    <recommendedName>
        <fullName evidence="4">Membrane protein 6-pyruvoyl-tetrahydropterin synthase-related domain-containing protein</fullName>
    </recommendedName>
</protein>
<evidence type="ECO:0000313" key="2">
    <source>
        <dbReference type="EMBL" id="MBB1097907.1"/>
    </source>
</evidence>
<reference evidence="2 3" key="1">
    <citation type="submission" date="2020-07" db="EMBL/GenBank/DDBJ databases">
        <title>Description of Limosilactobacillus balticus sp. nov., Limosilactobacillus agrestis sp. nov., Limosilactobacillus albertensis sp. nov., Limosilactobacillus rudii sp. nov., Limosilactobacillus fastidiosus sp. nov., five novel Limosilactobacillus species isolated from the vertebrate gastrointestinal tract, and proposal of 6 subspecies of Limosilactobacillus reuteri adapted to the gastrointestinal tract of specific vertebrate hosts.</title>
        <authorList>
            <person name="Li F."/>
            <person name="Cheng C."/>
            <person name="Zheng J."/>
            <person name="Quevedo R.M."/>
            <person name="Li J."/>
            <person name="Roos S."/>
            <person name="Gaenzle M.G."/>
            <person name="Walter J."/>
        </authorList>
    </citation>
    <scope>NUCLEOTIDE SEQUENCE [LARGE SCALE GENOMIC DNA]</scope>
    <source>
        <strain evidence="2 3">STM2_1</strain>
    </source>
</reference>
<sequence length="530" mass="61337">MRSGVIFNAGDLPYHINRIQELIDNLKNGTWYPYLYTYHFRNTAYMLGVFYPQLTLLPYAIISILLKNDVYGIYVGMMFYTYLSMINMYIIMKKIDRSTVQSILTAVAYAFCTYRFINAFSRFALGEYIGMTFIPLAAYGLYAVMKGNIKDWPYLVFGLSLTLFSHIISTFLCLCLLLIIFIICFKGVWESSRLKILTVSIVSFFLCSAMFIIPFLEQITFKKYSQPSPTFMPNFAFSLSTLILNSCSNLTSVFQVSNWWEIANIGLPLLVSLIWGVFNYKRLDEIDKFFVITGCLLFLMSTNIFPWTLLMKTPLKFIQFPFRLLELDSILLSPIFGTMIVKTLRNNKSYNLIILGTLGILFIIVPWYSSTKNLILLQQGQISNFKNGETYSSKSRNMTYWWLDQYTPKMSKTEFKDIVYHRVRVNGRKMLLQEIEPIANGIIINDKKIQNKGKVVLPVASYKNIRAYQGKAKVHIEEQRKSNLIVLSKTSNKPIVIKYKMSVLDIASQYISIISYLLILVYILKQRLAS</sequence>
<feature type="transmembrane region" description="Helical" evidence="1">
    <location>
        <begin position="506"/>
        <end position="524"/>
    </location>
</feature>
<comment type="caution">
    <text evidence="2">The sequence shown here is derived from an EMBL/GenBank/DDBJ whole genome shotgun (WGS) entry which is preliminary data.</text>
</comment>
<feature type="transmembrane region" description="Helical" evidence="1">
    <location>
        <begin position="236"/>
        <end position="256"/>
    </location>
</feature>
<keyword evidence="3" id="KW-1185">Reference proteome</keyword>
<keyword evidence="1" id="KW-0812">Transmembrane</keyword>
<feature type="transmembrane region" description="Helical" evidence="1">
    <location>
        <begin position="154"/>
        <end position="183"/>
    </location>
</feature>
<feature type="transmembrane region" description="Helical" evidence="1">
    <location>
        <begin position="262"/>
        <end position="280"/>
    </location>
</feature>
<keyword evidence="1" id="KW-1133">Transmembrane helix</keyword>
<evidence type="ECO:0008006" key="4">
    <source>
        <dbReference type="Google" id="ProtNLM"/>
    </source>
</evidence>
<feature type="transmembrane region" description="Helical" evidence="1">
    <location>
        <begin position="195"/>
        <end position="216"/>
    </location>
</feature>
<feature type="transmembrane region" description="Helical" evidence="1">
    <location>
        <begin position="289"/>
        <end position="310"/>
    </location>
</feature>
<dbReference type="RefSeq" id="WP_182596621.1">
    <property type="nucleotide sequence ID" value="NZ_JACIVA010000052.1"/>
</dbReference>